<dbReference type="SUPFAM" id="SSF51316">
    <property type="entry name" value="Mss4-like"/>
    <property type="match status" value="2"/>
</dbReference>
<dbReference type="Proteomes" id="UP000182658">
    <property type="component" value="Unassembled WGS sequence"/>
</dbReference>
<feature type="compositionally biased region" description="Basic and acidic residues" evidence="5">
    <location>
        <begin position="175"/>
        <end position="196"/>
    </location>
</feature>
<dbReference type="Pfam" id="PF04828">
    <property type="entry name" value="GFA"/>
    <property type="match status" value="1"/>
</dbReference>
<keyword evidence="3" id="KW-0862">Zinc</keyword>
<dbReference type="Gene3D" id="3.90.1590.10">
    <property type="entry name" value="glutathione-dependent formaldehyde- activating enzyme (gfa)"/>
    <property type="match status" value="2"/>
</dbReference>
<evidence type="ECO:0000256" key="4">
    <source>
        <dbReference type="ARBA" id="ARBA00023239"/>
    </source>
</evidence>
<gene>
    <name evidence="7" type="ORF">CONLIGDRAFT_679037</name>
</gene>
<dbReference type="OrthoDB" id="5422068at2759"/>
<proteinExistence type="inferred from homology"/>
<evidence type="ECO:0000256" key="5">
    <source>
        <dbReference type="SAM" id="MobiDB-lite"/>
    </source>
</evidence>
<sequence>MTSTDLTDLNDLPAELPQSSKTLTAQCLCKSIHFTVTVPASSLPLPVHLCHCPTCRYTHGTLCIFHASLPLGIQPEFVSPSSLASATGYIHSHGALSERLFCSTCGCHFGDRDLAPNKDTGNPDWRVATSIFDTHAEDTFQIRSHCFTNSALAGGLYEWLPDMDGRPIHIWNPDPEDKRWPPPPSEKDRPRQEFDARGGERLRAECHCGGVSFTIPRPTVPEVTGDAFISQFVSPIEEDKWMATLDACRDCRLVDGTHVVAWTFVPLALLEPPVKPDLRIGTAKVFASSDGVLRSFCGVCGATVFYDCKERRPSVESHVIDVAVGLLRAPEGILAERWLTWRTGRVGWYESGEKFDPVFVRSLAKGIDEWGKQKYGKSLDFDIIG</sequence>
<evidence type="ECO:0000259" key="6">
    <source>
        <dbReference type="PROSITE" id="PS51891"/>
    </source>
</evidence>
<evidence type="ECO:0000313" key="8">
    <source>
        <dbReference type="Proteomes" id="UP000182658"/>
    </source>
</evidence>
<accession>A0A1J7IZR2</accession>
<dbReference type="PANTHER" id="PTHR33337:SF31">
    <property type="entry name" value="DUF636 DOMAIN PROTEIN (AFU_ORTHOLOGUE AFUA_2G12650)"/>
    <property type="match status" value="1"/>
</dbReference>
<comment type="similarity">
    <text evidence="1">Belongs to the Gfa family.</text>
</comment>
<reference evidence="7 8" key="1">
    <citation type="submission" date="2016-10" db="EMBL/GenBank/DDBJ databases">
        <title>Draft genome sequence of Coniochaeta ligniaria NRRL30616, a lignocellulolytic fungus for bioabatement of inhibitors in plant biomass hydrolysates.</title>
        <authorList>
            <consortium name="DOE Joint Genome Institute"/>
            <person name="Jimenez D.J."/>
            <person name="Hector R.E."/>
            <person name="Riley R."/>
            <person name="Sun H."/>
            <person name="Grigoriev I.V."/>
            <person name="Van Elsas J.D."/>
            <person name="Nichols N.N."/>
        </authorList>
    </citation>
    <scope>NUCLEOTIDE SEQUENCE [LARGE SCALE GENOMIC DNA]</scope>
    <source>
        <strain evidence="7 8">NRRL 30616</strain>
    </source>
</reference>
<organism evidence="7 8">
    <name type="scientific">Coniochaeta ligniaria NRRL 30616</name>
    <dbReference type="NCBI Taxonomy" id="1408157"/>
    <lineage>
        <taxon>Eukaryota</taxon>
        <taxon>Fungi</taxon>
        <taxon>Dikarya</taxon>
        <taxon>Ascomycota</taxon>
        <taxon>Pezizomycotina</taxon>
        <taxon>Sordariomycetes</taxon>
        <taxon>Sordariomycetidae</taxon>
        <taxon>Coniochaetales</taxon>
        <taxon>Coniochaetaceae</taxon>
        <taxon>Coniochaeta</taxon>
    </lineage>
</organism>
<dbReference type="InterPro" id="IPR006913">
    <property type="entry name" value="CENP-V/GFA"/>
</dbReference>
<feature type="region of interest" description="Disordered" evidence="5">
    <location>
        <begin position="170"/>
        <end position="196"/>
    </location>
</feature>
<dbReference type="InParanoid" id="A0A1J7IZR2"/>
<keyword evidence="2" id="KW-0479">Metal-binding</keyword>
<dbReference type="EMBL" id="KV875095">
    <property type="protein sequence ID" value="OIW32651.1"/>
    <property type="molecule type" value="Genomic_DNA"/>
</dbReference>
<keyword evidence="4" id="KW-0456">Lyase</keyword>
<evidence type="ECO:0000256" key="3">
    <source>
        <dbReference type="ARBA" id="ARBA00022833"/>
    </source>
</evidence>
<evidence type="ECO:0000256" key="2">
    <source>
        <dbReference type="ARBA" id="ARBA00022723"/>
    </source>
</evidence>
<keyword evidence="8" id="KW-1185">Reference proteome</keyword>
<dbReference type="InterPro" id="IPR011057">
    <property type="entry name" value="Mss4-like_sf"/>
</dbReference>
<dbReference type="GO" id="GO:0016846">
    <property type="term" value="F:carbon-sulfur lyase activity"/>
    <property type="evidence" value="ECO:0007669"/>
    <property type="project" value="InterPro"/>
</dbReference>
<dbReference type="STRING" id="1408157.A0A1J7IZR2"/>
<protein>
    <submittedName>
        <fullName evidence="7">DUF636 domain protein</fullName>
    </submittedName>
</protein>
<evidence type="ECO:0000313" key="7">
    <source>
        <dbReference type="EMBL" id="OIW32651.1"/>
    </source>
</evidence>
<dbReference type="AlphaFoldDB" id="A0A1J7IZR2"/>
<feature type="domain" description="CENP-V/GFA" evidence="6">
    <location>
        <begin position="23"/>
        <end position="158"/>
    </location>
</feature>
<dbReference type="PANTHER" id="PTHR33337">
    <property type="entry name" value="GFA DOMAIN-CONTAINING PROTEIN"/>
    <property type="match status" value="1"/>
</dbReference>
<dbReference type="GO" id="GO:0046872">
    <property type="term" value="F:metal ion binding"/>
    <property type="evidence" value="ECO:0007669"/>
    <property type="project" value="UniProtKB-KW"/>
</dbReference>
<name>A0A1J7IZR2_9PEZI</name>
<dbReference type="PROSITE" id="PS51891">
    <property type="entry name" value="CENP_V_GFA"/>
    <property type="match status" value="1"/>
</dbReference>
<evidence type="ECO:0000256" key="1">
    <source>
        <dbReference type="ARBA" id="ARBA00005495"/>
    </source>
</evidence>